<feature type="domain" description="4Fe-4S ferredoxin-type" evidence="4">
    <location>
        <begin position="1"/>
        <end position="30"/>
    </location>
</feature>
<evidence type="ECO:0000313" key="6">
    <source>
        <dbReference type="Proteomes" id="UP000297149"/>
    </source>
</evidence>
<dbReference type="PANTHER" id="PTHR43193:SF2">
    <property type="entry name" value="POLYFERREDOXIN PROTEIN FWDF"/>
    <property type="match status" value="1"/>
</dbReference>
<proteinExistence type="predicted"/>
<dbReference type="EMBL" id="CP039396">
    <property type="protein sequence ID" value="QCD40999.1"/>
    <property type="molecule type" value="Genomic_DNA"/>
</dbReference>
<sequence length="376" mass="42466">MIKLCQENLCTGCWGCYDVCPKDAISMVPRSPMGDRHPVIDRKKCIECHLCENVCPILNPPKCKSPENSFASWANNSQIHIKSASGGIGSVLAKHFLNQGGVVYGCTSEGAEIRHIRIADLDEYVRIQGSKYVQSSIGKIYCQIKQDLIAGRRVLFIGTPCQVAALRKYLKKDYEQLLMVDLICHGVPSQYLFESHIRHIAGNKPVTTVKFRSEDGFCLNIISGSQSIYKNYVWKDRYTDVYFTAFLKSYTFRESCYTCPYAKSERVSDITIGDFWGLDKDIIKNYDIKDGVSVILPITPKGNGIIEELNSEISLVARPVEEAITGNSQLRHPSRKSFGCKIFRFFMSKGLSLKQSLYLSDSLLIPAYKLYDRIKK</sequence>
<protein>
    <submittedName>
        <fullName evidence="5">4Fe-4S dicluster domain-containing protein</fullName>
    </submittedName>
</protein>
<dbReference type="Gene3D" id="3.30.70.20">
    <property type="match status" value="1"/>
</dbReference>
<organism evidence="5 6">
    <name type="scientific">Duncaniella dubosii</name>
    <dbReference type="NCBI Taxonomy" id="2518971"/>
    <lineage>
        <taxon>Bacteria</taxon>
        <taxon>Pseudomonadati</taxon>
        <taxon>Bacteroidota</taxon>
        <taxon>Bacteroidia</taxon>
        <taxon>Bacteroidales</taxon>
        <taxon>Muribaculaceae</taxon>
        <taxon>Duncaniella</taxon>
    </lineage>
</organism>
<accession>A0A4P7VZK8</accession>
<dbReference type="PROSITE" id="PS00198">
    <property type="entry name" value="4FE4S_FER_1"/>
    <property type="match status" value="1"/>
</dbReference>
<dbReference type="KEGG" id="ddb:E7747_00985"/>
<evidence type="ECO:0000256" key="3">
    <source>
        <dbReference type="ARBA" id="ARBA00023014"/>
    </source>
</evidence>
<name>A0A4P7VZK8_9BACT</name>
<evidence type="ECO:0000256" key="1">
    <source>
        <dbReference type="ARBA" id="ARBA00022723"/>
    </source>
</evidence>
<dbReference type="AlphaFoldDB" id="A0A4P7VZK8"/>
<keyword evidence="6" id="KW-1185">Reference proteome</keyword>
<evidence type="ECO:0000313" key="5">
    <source>
        <dbReference type="EMBL" id="QCD40999.1"/>
    </source>
</evidence>
<evidence type="ECO:0000259" key="4">
    <source>
        <dbReference type="PROSITE" id="PS51379"/>
    </source>
</evidence>
<dbReference type="InterPro" id="IPR007525">
    <property type="entry name" value="FrhB_FdhB_C"/>
</dbReference>
<keyword evidence="3" id="KW-0411">Iron-sulfur</keyword>
<dbReference type="GO" id="GO:0051536">
    <property type="term" value="F:iron-sulfur cluster binding"/>
    <property type="evidence" value="ECO:0007669"/>
    <property type="project" value="UniProtKB-KW"/>
</dbReference>
<dbReference type="InterPro" id="IPR052977">
    <property type="entry name" value="Polyferredoxin-like_ET"/>
</dbReference>
<dbReference type="GO" id="GO:0046872">
    <property type="term" value="F:metal ion binding"/>
    <property type="evidence" value="ECO:0007669"/>
    <property type="project" value="UniProtKB-KW"/>
</dbReference>
<keyword evidence="2" id="KW-0408">Iron</keyword>
<reference evidence="6" key="1">
    <citation type="submission" date="2019-02" db="EMBL/GenBank/DDBJ databases">
        <title>Isolation and identification of novel species under the genus Muribaculum.</title>
        <authorList>
            <person name="Miyake S."/>
            <person name="Ding Y."/>
            <person name="Low A."/>
            <person name="Soh M."/>
            <person name="Seedorf H."/>
        </authorList>
    </citation>
    <scope>NUCLEOTIDE SEQUENCE [LARGE SCALE GENOMIC DNA]</scope>
    <source>
        <strain evidence="6">H5</strain>
    </source>
</reference>
<dbReference type="PROSITE" id="PS51379">
    <property type="entry name" value="4FE4S_FER_2"/>
    <property type="match status" value="2"/>
</dbReference>
<dbReference type="InterPro" id="IPR017896">
    <property type="entry name" value="4Fe4S_Fe-S-bd"/>
</dbReference>
<keyword evidence="1" id="KW-0479">Metal-binding</keyword>
<dbReference type="Proteomes" id="UP000297149">
    <property type="component" value="Chromosome"/>
</dbReference>
<gene>
    <name evidence="5" type="ORF">E7747_00985</name>
</gene>
<dbReference type="Pfam" id="PF12838">
    <property type="entry name" value="Fer4_7"/>
    <property type="match status" value="1"/>
</dbReference>
<dbReference type="Pfam" id="PF04432">
    <property type="entry name" value="FrhB_FdhB_C"/>
    <property type="match status" value="1"/>
</dbReference>
<feature type="domain" description="4Fe-4S ferredoxin-type" evidence="4">
    <location>
        <begin position="36"/>
        <end position="66"/>
    </location>
</feature>
<dbReference type="RefSeq" id="WP_136413515.1">
    <property type="nucleotide sequence ID" value="NZ_CP039396.1"/>
</dbReference>
<dbReference type="SUPFAM" id="SSF54862">
    <property type="entry name" value="4Fe-4S ferredoxins"/>
    <property type="match status" value="1"/>
</dbReference>
<evidence type="ECO:0000256" key="2">
    <source>
        <dbReference type="ARBA" id="ARBA00023004"/>
    </source>
</evidence>
<dbReference type="InterPro" id="IPR017900">
    <property type="entry name" value="4Fe4S_Fe_S_CS"/>
</dbReference>
<dbReference type="PANTHER" id="PTHR43193">
    <property type="match status" value="1"/>
</dbReference>